<sequence length="579" mass="65538">MTAEASRITLKVLYTLDDGSSYLARSKQPRQVRVANISNPIDSNKTIRIGAISISLILKEIFLNSPEFIDQNNSQHDYNLYYRDICEVDEPLVSLGLLSKIKSKFKLTPNMNNDEEMEGYKEDEDEDIEDEDNDEYIVTGRVCSNFAALLRRSYSTSSKSNKNRSDSESNSITSDTLEIKLKFSKIVNSHSITSALPKLAHPQEQQKKHYATPTMITSSVRPTKKRQTNPMPAPRAKRTQSLPIWNLKQQHQQQNAIGLPKNSIAHKIYLADRQMETNEKPVQSLQYEINTLQNDNTIQKIKVDDSVSKRFDFMLNKKRTPSNIGSSPLNEKVNRKTNKAKKSKTTHKNNNHINNSDNHKTPVIENNSLLNDLLLSQNNPTPVDDSEADKENVPPSLSSKMMPPPQTTMNKEIDLSLLNFSDTWLQDFSKLTTPRDIIEDMDKTSPIDTLSMPLMELENQTTNPRNVSCQEQLRKLPLLANVNNASGVEPKDGENSSEEGKLGGKPGTNSNNGESLADEYTTTPEIEGDEEEEKKENRIMPSSPSMMFEYHRHDDLFSSFVDGYETSNTDQFASDEINK</sequence>
<dbReference type="Proteomes" id="UP000005220">
    <property type="component" value="Chromosome 1"/>
</dbReference>
<feature type="region of interest" description="Disordered" evidence="1">
    <location>
        <begin position="480"/>
        <end position="546"/>
    </location>
</feature>
<evidence type="ECO:0000259" key="2">
    <source>
        <dbReference type="Pfam" id="PF25823"/>
    </source>
</evidence>
<feature type="region of interest" description="Disordered" evidence="1">
    <location>
        <begin position="374"/>
        <end position="406"/>
    </location>
</feature>
<evidence type="ECO:0000256" key="1">
    <source>
        <dbReference type="SAM" id="MobiDB-lite"/>
    </source>
</evidence>
<feature type="domain" description="Ams2/SPT21 N-terminal" evidence="2">
    <location>
        <begin position="6"/>
        <end position="153"/>
    </location>
</feature>
<proteinExistence type="predicted"/>
<keyword evidence="4" id="KW-1185">Reference proteome</keyword>
<accession>H2AP44</accession>
<organism evidence="3 4">
    <name type="scientific">Kazachstania africana (strain ATCC 22294 / BCRC 22015 / CBS 2517 / CECT 1963 / NBRC 1671 / NRRL Y-8276)</name>
    <name type="common">Yeast</name>
    <name type="synonym">Kluyveromyces africanus</name>
    <dbReference type="NCBI Taxonomy" id="1071382"/>
    <lineage>
        <taxon>Eukaryota</taxon>
        <taxon>Fungi</taxon>
        <taxon>Dikarya</taxon>
        <taxon>Ascomycota</taxon>
        <taxon>Saccharomycotina</taxon>
        <taxon>Saccharomycetes</taxon>
        <taxon>Saccharomycetales</taxon>
        <taxon>Saccharomycetaceae</taxon>
        <taxon>Kazachstania</taxon>
    </lineage>
</organism>
<dbReference type="InParanoid" id="H2AP44"/>
<dbReference type="KEGG" id="kaf:KAFR_0A07100"/>
<dbReference type="FunCoup" id="H2AP44">
    <property type="interactions" value="239"/>
</dbReference>
<evidence type="ECO:0000313" key="4">
    <source>
        <dbReference type="Proteomes" id="UP000005220"/>
    </source>
</evidence>
<dbReference type="GO" id="GO:0031509">
    <property type="term" value="P:subtelomeric heterochromatin formation"/>
    <property type="evidence" value="ECO:0007669"/>
    <property type="project" value="EnsemblFungi"/>
</dbReference>
<dbReference type="EMBL" id="HE650821">
    <property type="protein sequence ID" value="CCF56144.1"/>
    <property type="molecule type" value="Genomic_DNA"/>
</dbReference>
<gene>
    <name evidence="3" type="primary">KAFR0A07100</name>
    <name evidence="3" type="ORF">KAFR_0A07100</name>
</gene>
<dbReference type="HOGENOM" id="CLU_413915_0_0_1"/>
<feature type="compositionally biased region" description="Polar residues" evidence="1">
    <location>
        <begin position="507"/>
        <end position="524"/>
    </location>
</feature>
<reference evidence="3 4" key="1">
    <citation type="journal article" date="2011" name="Proc. Natl. Acad. Sci. U.S.A.">
        <title>Evolutionary erosion of yeast sex chromosomes by mating-type switching accidents.</title>
        <authorList>
            <person name="Gordon J.L."/>
            <person name="Armisen D."/>
            <person name="Proux-Wera E."/>
            <person name="Oheigeartaigh S.S."/>
            <person name="Byrne K.P."/>
            <person name="Wolfe K.H."/>
        </authorList>
    </citation>
    <scope>NUCLEOTIDE SEQUENCE [LARGE SCALE GENOMIC DNA]</scope>
    <source>
        <strain evidence="4">ATCC 22294 / BCRC 22015 / CBS 2517 / CECT 1963 / NBRC 1671 / NRRL Y-8276</strain>
    </source>
</reference>
<dbReference type="GeneID" id="13886499"/>
<dbReference type="PANTHER" id="PTHR39147:SF1">
    <property type="entry name" value="PROTEIN SPT21"/>
    <property type="match status" value="1"/>
</dbReference>
<feature type="region of interest" description="Disordered" evidence="1">
    <location>
        <begin position="112"/>
        <end position="132"/>
    </location>
</feature>
<dbReference type="OrthoDB" id="3199820at2759"/>
<feature type="compositionally biased region" description="Basic and acidic residues" evidence="1">
    <location>
        <begin position="489"/>
        <end position="502"/>
    </location>
</feature>
<dbReference type="eggNOG" id="ENOG502QU3A">
    <property type="taxonomic scope" value="Eukaryota"/>
</dbReference>
<protein>
    <recommendedName>
        <fullName evidence="2">Ams2/SPT21 N-terminal domain-containing protein</fullName>
    </recommendedName>
</protein>
<evidence type="ECO:0000313" key="3">
    <source>
        <dbReference type="EMBL" id="CCF56144.1"/>
    </source>
</evidence>
<dbReference type="RefSeq" id="XP_003955279.1">
    <property type="nucleotide sequence ID" value="XM_003955230.1"/>
</dbReference>
<dbReference type="PANTHER" id="PTHR39147">
    <property type="entry name" value="PROTEIN SPT21"/>
    <property type="match status" value="1"/>
</dbReference>
<name>H2AP44_KAZAF</name>
<dbReference type="InterPro" id="IPR042403">
    <property type="entry name" value="Spt21/Ams2"/>
</dbReference>
<dbReference type="GO" id="GO:0000781">
    <property type="term" value="C:chromosome, telomeric region"/>
    <property type="evidence" value="ECO:0007669"/>
    <property type="project" value="GOC"/>
</dbReference>
<feature type="compositionally biased region" description="Basic residues" evidence="1">
    <location>
        <begin position="335"/>
        <end position="350"/>
    </location>
</feature>
<dbReference type="GO" id="GO:0000183">
    <property type="term" value="P:rDNA heterochromatin formation"/>
    <property type="evidence" value="ECO:0007669"/>
    <property type="project" value="EnsemblFungi"/>
</dbReference>
<dbReference type="Pfam" id="PF25823">
    <property type="entry name" value="Ams2-SPT21_N"/>
    <property type="match status" value="1"/>
</dbReference>
<dbReference type="GO" id="GO:0030466">
    <property type="term" value="P:silent mating-type cassette heterochromatin formation"/>
    <property type="evidence" value="ECO:0007669"/>
    <property type="project" value="EnsemblFungi"/>
</dbReference>
<dbReference type="InterPro" id="IPR057725">
    <property type="entry name" value="Ams2-SPT21_N"/>
</dbReference>
<feature type="region of interest" description="Disordered" evidence="1">
    <location>
        <begin position="318"/>
        <end position="362"/>
    </location>
</feature>
<dbReference type="GO" id="GO:0006357">
    <property type="term" value="P:regulation of transcription by RNA polymerase II"/>
    <property type="evidence" value="ECO:0007669"/>
    <property type="project" value="EnsemblFungi"/>
</dbReference>
<feature type="compositionally biased region" description="Acidic residues" evidence="1">
    <location>
        <begin position="113"/>
        <end position="132"/>
    </location>
</feature>
<dbReference type="AlphaFoldDB" id="H2AP44"/>